<reference evidence="2" key="1">
    <citation type="submission" date="2022-11" db="EMBL/GenBank/DDBJ databases">
        <title>Refractory cell wall polysaccharides provide important carbon source for microbial heterotrophs in the hadal ocean.</title>
        <authorList>
            <person name="Zhu X."/>
        </authorList>
    </citation>
    <scope>NUCLEOTIDE SEQUENCE</scope>
    <source>
        <strain evidence="2">MTRN7</strain>
    </source>
</reference>
<evidence type="ECO:0000313" key="3">
    <source>
        <dbReference type="Proteomes" id="UP001149142"/>
    </source>
</evidence>
<evidence type="ECO:0000313" key="2">
    <source>
        <dbReference type="EMBL" id="MDA0176721.1"/>
    </source>
</evidence>
<evidence type="ECO:0000256" key="1">
    <source>
        <dbReference type="SAM" id="Phobius"/>
    </source>
</evidence>
<gene>
    <name evidence="2" type="ORF">OOZ35_04355</name>
</gene>
<feature type="transmembrane region" description="Helical" evidence="1">
    <location>
        <begin position="73"/>
        <end position="95"/>
    </location>
</feature>
<accession>A0ABT4RYU3</accession>
<evidence type="ECO:0008006" key="4">
    <source>
        <dbReference type="Google" id="ProtNLM"/>
    </source>
</evidence>
<name>A0ABT4RYU3_9FLAO</name>
<feature type="transmembrane region" description="Helical" evidence="1">
    <location>
        <begin position="12"/>
        <end position="31"/>
    </location>
</feature>
<keyword evidence="1" id="KW-0472">Membrane</keyword>
<proteinExistence type="predicted"/>
<keyword evidence="3" id="KW-1185">Reference proteome</keyword>
<protein>
    <recommendedName>
        <fullName evidence="4">Cardiolipin synthase N-terminal domain-containing protein</fullName>
    </recommendedName>
</protein>
<dbReference type="Proteomes" id="UP001149142">
    <property type="component" value="Unassembled WGS sequence"/>
</dbReference>
<sequence>MTKLKLEYLRLILTFIIFIFIVTNLFFYINQVNSNWFNALSKVVFIPSLILIICIPIWMIIDLIRKKIEDKSIFNLTFFIVFVSILLYGFALIYLN</sequence>
<feature type="transmembrane region" description="Helical" evidence="1">
    <location>
        <begin position="43"/>
        <end position="61"/>
    </location>
</feature>
<keyword evidence="1" id="KW-1133">Transmembrane helix</keyword>
<dbReference type="RefSeq" id="WP_270005149.1">
    <property type="nucleotide sequence ID" value="NZ_CAXQEU010000047.1"/>
</dbReference>
<dbReference type="EMBL" id="JAPFGC010000002">
    <property type="protein sequence ID" value="MDA0176721.1"/>
    <property type="molecule type" value="Genomic_DNA"/>
</dbReference>
<keyword evidence="1" id="KW-0812">Transmembrane</keyword>
<comment type="caution">
    <text evidence="2">The sequence shown here is derived from an EMBL/GenBank/DDBJ whole genome shotgun (WGS) entry which is preliminary data.</text>
</comment>
<organism evidence="2 3">
    <name type="scientific">Mesoflavibacter profundi</name>
    <dbReference type="NCBI Taxonomy" id="2708110"/>
    <lineage>
        <taxon>Bacteria</taxon>
        <taxon>Pseudomonadati</taxon>
        <taxon>Bacteroidota</taxon>
        <taxon>Flavobacteriia</taxon>
        <taxon>Flavobacteriales</taxon>
        <taxon>Flavobacteriaceae</taxon>
        <taxon>Mesoflavibacter</taxon>
    </lineage>
</organism>